<name>D2KYA1_CORGT</name>
<keyword evidence="1" id="KW-0614">Plasmid</keyword>
<evidence type="ECO:0000313" key="1">
    <source>
        <dbReference type="EMBL" id="BAI66029.1"/>
    </source>
</evidence>
<organism evidence="1">
    <name type="scientific">Corynebacterium glutamicum</name>
    <name type="common">Brevibacterium saccharolyticum</name>
    <dbReference type="NCBI Taxonomy" id="1718"/>
    <lineage>
        <taxon>Bacteria</taxon>
        <taxon>Bacillati</taxon>
        <taxon>Actinomycetota</taxon>
        <taxon>Actinomycetes</taxon>
        <taxon>Mycobacteriales</taxon>
        <taxon>Corynebacteriaceae</taxon>
        <taxon>Corynebacterium</taxon>
    </lineage>
</organism>
<dbReference type="SUPFAM" id="SSF52467">
    <property type="entry name" value="DHS-like NAD/FAD-binding domain"/>
    <property type="match status" value="1"/>
</dbReference>
<dbReference type="InterPro" id="IPR029035">
    <property type="entry name" value="DHS-like_NAD/FAD-binding_dom"/>
</dbReference>
<dbReference type="EMBL" id="AB525231">
    <property type="protein sequence ID" value="BAI66029.1"/>
    <property type="molecule type" value="Genomic_DNA"/>
</dbReference>
<protein>
    <submittedName>
        <fullName evidence="1">Uncharacterized protein</fullName>
    </submittedName>
</protein>
<dbReference type="Pfam" id="PF13289">
    <property type="entry name" value="SIR2_2"/>
    <property type="match status" value="1"/>
</dbReference>
<reference evidence="1" key="1">
    <citation type="journal article" date="2010" name="Appl. Microbiol. Biotechnol.">
        <title>Characterization of a 24-kb plasmid pCGR2 newly isolated from Corynebacterium glutamicum.</title>
        <authorList>
            <person name="Tsuchida Y."/>
            <person name="Kimura S."/>
            <person name="Suzuki N."/>
            <person name="Inui M."/>
            <person name="Yukawa H."/>
        </authorList>
    </citation>
    <scope>NUCLEOTIDE SEQUENCE</scope>
    <source>
        <strain evidence="1">ATCC 14997</strain>
        <plasmid evidence="1">pCGR2</plasmid>
    </source>
</reference>
<dbReference type="AlphaFoldDB" id="D2KYA1"/>
<proteinExistence type="predicted"/>
<sequence length="472" mass="53491">MLIVRLNSMEHRCEDTLCEICGADKIFDLPDEIVAAAKSKNLILFLGAGVSTENPQVTPSRTFYQTIASSLGDSLSASASFPEVMEAYERANSRKSLIEQIYLRFQNVRGFRNSVFHSTRFFHELATMPYIDTIFTTNWDTNVEDYCAATPFISGQDVALWEVAERKVLKIHGSISNLGSIVATSEDYRKNFESLSKGFLGGFVRTALATKTVVFIGYSLRDWNILNLYGDLIQDLGIATPNAYKVSPNAKLDSDLSTIKPVATSGIHFLRALKERMVSEGYLKDDIYEQVEDILDLTHTLDPRNAEDPINPQIYPNVIYAWFYNDGLRDALDRILRFRSSGQYSDRARLHHKLHSYDDMIERAEQKGLLTDAAYLMGYWDGLAVPFRSGLNNDNNHEADEDKSHLVPLFQYDAEYEIENLSQLKAFLESTKDRDDEPTRYIREMVQDLPEGFVFNHSSELSSGIFYQGGSA</sequence>
<accession>D2KYA1</accession>
<geneLocation type="plasmid" evidence="1">
    <name>pCGR2</name>
</geneLocation>